<evidence type="ECO:0000259" key="3">
    <source>
        <dbReference type="Pfam" id="PF25954"/>
    </source>
</evidence>
<evidence type="ECO:0000313" key="4">
    <source>
        <dbReference type="EMBL" id="MBB3208702.1"/>
    </source>
</evidence>
<dbReference type="GO" id="GO:0030313">
    <property type="term" value="C:cell envelope"/>
    <property type="evidence" value="ECO:0007669"/>
    <property type="project" value="UniProtKB-SubCell"/>
</dbReference>
<dbReference type="Gene3D" id="2.40.30.170">
    <property type="match status" value="1"/>
</dbReference>
<dbReference type="InterPro" id="IPR050465">
    <property type="entry name" value="UPF0194_transport"/>
</dbReference>
<proteinExistence type="predicted"/>
<keyword evidence="2" id="KW-0175">Coiled coil</keyword>
<protein>
    <submittedName>
        <fullName evidence="4">RND family efflux transporter MFP subunit</fullName>
    </submittedName>
</protein>
<accession>A0A7W5H6L6</accession>
<dbReference type="Proteomes" id="UP000536179">
    <property type="component" value="Unassembled WGS sequence"/>
</dbReference>
<evidence type="ECO:0000256" key="1">
    <source>
        <dbReference type="ARBA" id="ARBA00004196"/>
    </source>
</evidence>
<comment type="subcellular location">
    <subcellularLocation>
        <location evidence="1">Cell envelope</location>
    </subcellularLocation>
</comment>
<dbReference type="Pfam" id="PF25954">
    <property type="entry name" value="Beta-barrel_RND_2"/>
    <property type="match status" value="1"/>
</dbReference>
<dbReference type="AlphaFoldDB" id="A0A7W5H6L6"/>
<dbReference type="SUPFAM" id="SSF111369">
    <property type="entry name" value="HlyD-like secretion proteins"/>
    <property type="match status" value="1"/>
</dbReference>
<name>A0A7W5H6L6_9BACT</name>
<keyword evidence="5" id="KW-1185">Reference proteome</keyword>
<dbReference type="PANTHER" id="PTHR32347">
    <property type="entry name" value="EFFLUX SYSTEM COMPONENT YKNX-RELATED"/>
    <property type="match status" value="1"/>
</dbReference>
<dbReference type="RefSeq" id="WP_184306842.1">
    <property type="nucleotide sequence ID" value="NZ_JACHXU010000017.1"/>
</dbReference>
<comment type="caution">
    <text evidence="4">The sequence shown here is derived from an EMBL/GenBank/DDBJ whole genome shotgun (WGS) entry which is preliminary data.</text>
</comment>
<dbReference type="Gene3D" id="1.10.287.470">
    <property type="entry name" value="Helix hairpin bin"/>
    <property type="match status" value="1"/>
</dbReference>
<dbReference type="PANTHER" id="PTHR32347:SF23">
    <property type="entry name" value="BLL5650 PROTEIN"/>
    <property type="match status" value="1"/>
</dbReference>
<sequence length="485" mass="53043">MIEPHVYPAMPPITVLPPVMDPNPAATDWRKADSAATDSAATAESENALLAAAIELQSQLDQADTLSAASHSLVHRLAEILDASEVTLCWRETPQSGMRCIATTRESTEPTQIAAAEELALHGGTTHWPPSESAGQAERGGMMAIAQYVREATADSFVGSCLLNEDGEVCGVVMVLDSRGASSHPFLEALSSPLASKLLSIRRHQGGRIQSALRSLIQTSPSGTRIIISAAIALTLLMFAPATYTIDTKLELQPVQRRFVAAAFDGPLQKCLVRPGDVVIAGELLAELDPRELQYELAGIESQLEQAMQTRKGHVAQHEFGSVRLAQLESERLSARAELLAHRREHLEIRSPIDGMIVSGDWRSREGTPLSRGETLFEIAPLNEMVVEIWIPESEVTHVREGMPIRFYTNAAPEKTFTGRISTVHPKAELQDHDNVFIAEVRVANNAGWLQPGMRGRATIYGDTHAIGWNLFHRPWFAFRNWAGI</sequence>
<dbReference type="EMBL" id="JACHXU010000017">
    <property type="protein sequence ID" value="MBB3208702.1"/>
    <property type="molecule type" value="Genomic_DNA"/>
</dbReference>
<feature type="domain" description="CusB-like beta-barrel" evidence="3">
    <location>
        <begin position="387"/>
        <end position="460"/>
    </location>
</feature>
<evidence type="ECO:0000256" key="2">
    <source>
        <dbReference type="ARBA" id="ARBA00023054"/>
    </source>
</evidence>
<organism evidence="4 5">
    <name type="scientific">Aporhodopirellula rubra</name>
    <dbReference type="NCBI Taxonomy" id="980271"/>
    <lineage>
        <taxon>Bacteria</taxon>
        <taxon>Pseudomonadati</taxon>
        <taxon>Planctomycetota</taxon>
        <taxon>Planctomycetia</taxon>
        <taxon>Pirellulales</taxon>
        <taxon>Pirellulaceae</taxon>
        <taxon>Aporhodopirellula</taxon>
    </lineage>
</organism>
<dbReference type="InterPro" id="IPR058792">
    <property type="entry name" value="Beta-barrel_RND_2"/>
</dbReference>
<gene>
    <name evidence="4" type="ORF">FHS27_004534</name>
</gene>
<dbReference type="Gene3D" id="2.40.50.100">
    <property type="match status" value="1"/>
</dbReference>
<reference evidence="4 5" key="1">
    <citation type="submission" date="2020-08" db="EMBL/GenBank/DDBJ databases">
        <title>Genomic Encyclopedia of Type Strains, Phase III (KMG-III): the genomes of soil and plant-associated and newly described type strains.</title>
        <authorList>
            <person name="Whitman W."/>
        </authorList>
    </citation>
    <scope>NUCLEOTIDE SEQUENCE [LARGE SCALE GENOMIC DNA]</scope>
    <source>
        <strain evidence="4 5">CECT 8075</strain>
    </source>
</reference>
<evidence type="ECO:0000313" key="5">
    <source>
        <dbReference type="Proteomes" id="UP000536179"/>
    </source>
</evidence>